<dbReference type="InterPro" id="IPR056884">
    <property type="entry name" value="NPHP3-like_N"/>
</dbReference>
<dbReference type="PROSITE" id="PS50837">
    <property type="entry name" value="NACHT"/>
    <property type="match status" value="1"/>
</dbReference>
<dbReference type="SUPFAM" id="SSF48403">
    <property type="entry name" value="Ankyrin repeat"/>
    <property type="match status" value="1"/>
</dbReference>
<sequence>MAEAELCSSTSDDVCELWSNGGICRVFGRPRILEFFYTPSAKFYPDFSAQASLDVGSKDPSCGIELPKDLFRSGKLSKGEQSTDLNGWEEVKPKRNDQESATESLRFAPYPNLSLNIGMRTVPHETLWIAVIFGVSLQLSFFAYATWATLYNQSLYDDGDSPQLWSFGLTMSGTALLVIGMVLCALLIEQKSCERRFRKKAFSNASSKTVMFWLQPGGQRVGDQSFDAFAHSEMEKKEYITSWRVSTPKEDPDALQNSSLILWIAIVFSLLGFVCQFTGLRGLHGSIALYQLASTLFMAIIRALLRSRRLALEQNRLAHLRRHVERYELDWQALNIERSLDKSDASSTESHDRKELSWHINDCISAQDMLNKRNDEVGTEGKDIEVLFSGDQPGRQIVGFCPSLDSIRNLQQSGDKAASTKAAIEWVRLNEKDKKEIHKPNKAARILYYRCRLARLTKEPPPPSEQSWDNEIRQMAVRLQKAIQQSAEYVFSNMKLAQTWDSATALVWSTTCHLSELSEEPGVFPIHFTMFRDTDEWKIDQCQLEAVLGLWRWSLKQTKDDEQLSKQKMTLVAEKRARSFKSAIRLWVTQTNAISEIRGQFSDSVPRVEYTSLSIPLAGLQHSESCQLEIGSERTIIGMQASSSLLQMIAQDIFTIFLNRILDVIDLTEDVESEKSELLLLNHHVQSIIERLVEAGIGTRADVSMSVLSAFLQSTRLPYPDPGEALTAAVSEGKTEIVKFLVKEGKTDVNMVLQTGIYGSALAAAAYRGNAEIVKFLVKEGKADVNMVLQTGDYGSALTAAAYGGETEIVKFLIEEGKADVNMVLQTGNHGSASENGHVEMVEMLLEKGADFTTRSNNGWTPLNSASSNGHVEVVKMLLEKGADFTTTNNDGLTPLNSASCNGHVEVVKMLLEKGADFTTTNNDGWTPLNSASDSGHVEVVKMLLEKGADFTTTNNDGWTPLNSASSNGHVEVVKMLLEKGADVTAKNDRGQTPFMSASAGGHVDIVKLLFGTSRLDTTETDNLGCTALFLASRYGQLPTVQYLLSTGRFDPDTKNYYGSTAFSAAVANGHYEVVELLISTGVTEARRQVRAWLSSCPPDERYHDSLQKKLPGTCNWILDRTVFSRWLAGGSINRKLLWVNGHAGFGKTILSAHLVDHLSSTLSAPVAHFFFSSDHASREDPFLALRSWISQIVSQNDDAFEHARQSWIFDVDLLATRVTIITLFKQLLRDIPGCILIADGLDECTSIAKFQ</sequence>
<dbReference type="STRING" id="327505.A0A2H3HG98"/>
<feature type="transmembrane region" description="Helical" evidence="5">
    <location>
        <begin position="127"/>
        <end position="147"/>
    </location>
</feature>
<dbReference type="AlphaFoldDB" id="A0A2H3HG98"/>
<protein>
    <recommendedName>
        <fullName evidence="6">NACHT domain-containing protein</fullName>
    </recommendedName>
</protein>
<keyword evidence="5" id="KW-0812">Transmembrane</keyword>
<feature type="region of interest" description="Disordered" evidence="4">
    <location>
        <begin position="76"/>
        <end position="100"/>
    </location>
</feature>
<dbReference type="PROSITE" id="PS50297">
    <property type="entry name" value="ANK_REP_REGION"/>
    <property type="match status" value="5"/>
</dbReference>
<feature type="transmembrane region" description="Helical" evidence="5">
    <location>
        <begin position="167"/>
        <end position="188"/>
    </location>
</feature>
<dbReference type="InterPro" id="IPR002110">
    <property type="entry name" value="Ankyrin_rpt"/>
</dbReference>
<comment type="caution">
    <text evidence="7">The sequence shown here is derived from an EMBL/GenBank/DDBJ whole genome shotgun (WGS) entry which is preliminary data.</text>
</comment>
<feature type="repeat" description="ANK" evidence="3">
    <location>
        <begin position="957"/>
        <end position="989"/>
    </location>
</feature>
<dbReference type="PANTHER" id="PTHR23206">
    <property type="entry name" value="MASK PROTEIN"/>
    <property type="match status" value="1"/>
</dbReference>
<feature type="compositionally biased region" description="Basic and acidic residues" evidence="4">
    <location>
        <begin position="89"/>
        <end position="98"/>
    </location>
</feature>
<accession>A0A2H3HG98</accession>
<feature type="repeat" description="ANK" evidence="3">
    <location>
        <begin position="924"/>
        <end position="956"/>
    </location>
</feature>
<evidence type="ECO:0000256" key="3">
    <source>
        <dbReference type="PROSITE-ProRule" id="PRU00023"/>
    </source>
</evidence>
<dbReference type="PRINTS" id="PR01415">
    <property type="entry name" value="ANKYRIN"/>
</dbReference>
<dbReference type="PROSITE" id="PS50088">
    <property type="entry name" value="ANK_REPEAT"/>
    <property type="match status" value="6"/>
</dbReference>
<dbReference type="EMBL" id="MABQ02000004">
    <property type="protein sequence ID" value="PCD38698.1"/>
    <property type="molecule type" value="Genomic_DNA"/>
</dbReference>
<feature type="repeat" description="ANK" evidence="3">
    <location>
        <begin position="1058"/>
        <end position="1083"/>
    </location>
</feature>
<evidence type="ECO:0000256" key="1">
    <source>
        <dbReference type="ARBA" id="ARBA00022737"/>
    </source>
</evidence>
<feature type="repeat" description="ANK" evidence="3">
    <location>
        <begin position="833"/>
        <end position="857"/>
    </location>
</feature>
<organism evidence="7 8">
    <name type="scientific">Fusarium oxysporum f. sp. radicis-cucumerinum</name>
    <dbReference type="NCBI Taxonomy" id="327505"/>
    <lineage>
        <taxon>Eukaryota</taxon>
        <taxon>Fungi</taxon>
        <taxon>Dikarya</taxon>
        <taxon>Ascomycota</taxon>
        <taxon>Pezizomycotina</taxon>
        <taxon>Sordariomycetes</taxon>
        <taxon>Hypocreomycetidae</taxon>
        <taxon>Hypocreales</taxon>
        <taxon>Nectriaceae</taxon>
        <taxon>Fusarium</taxon>
        <taxon>Fusarium oxysporum species complex</taxon>
    </lineage>
</organism>
<dbReference type="SMART" id="SM00248">
    <property type="entry name" value="ANK"/>
    <property type="match status" value="12"/>
</dbReference>
<proteinExistence type="predicted"/>
<evidence type="ECO:0000259" key="6">
    <source>
        <dbReference type="PROSITE" id="PS50837"/>
    </source>
</evidence>
<dbReference type="Pfam" id="PF24883">
    <property type="entry name" value="NPHP3_N"/>
    <property type="match status" value="1"/>
</dbReference>
<evidence type="ECO:0000256" key="4">
    <source>
        <dbReference type="SAM" id="MobiDB-lite"/>
    </source>
</evidence>
<dbReference type="InterPro" id="IPR036770">
    <property type="entry name" value="Ankyrin_rpt-contain_sf"/>
</dbReference>
<reference evidence="7 8" key="2">
    <citation type="journal article" date="2017" name="Sci. Rep.">
        <title>A mobile pathogenicity chromosome in Fusarium oxysporum for infection of multiple cucurbit species.</title>
        <authorList>
            <person name="van Dam P."/>
            <person name="Fokkens L."/>
            <person name="Ayukawa Y."/>
            <person name="van der Gragt M."/>
            <person name="Ter Horst A."/>
            <person name="Brankovics B."/>
            <person name="Houterman P.M."/>
            <person name="Arie T."/>
            <person name="Rep M."/>
        </authorList>
    </citation>
    <scope>NUCLEOTIDE SEQUENCE [LARGE SCALE GENOMIC DNA]</scope>
    <source>
        <strain evidence="7 8">Forc016</strain>
    </source>
</reference>
<keyword evidence="5" id="KW-1133">Transmembrane helix</keyword>
<feature type="repeat" description="ANK" evidence="3">
    <location>
        <begin position="858"/>
        <end position="890"/>
    </location>
</feature>
<evidence type="ECO:0000256" key="2">
    <source>
        <dbReference type="ARBA" id="ARBA00023043"/>
    </source>
</evidence>
<evidence type="ECO:0000313" key="7">
    <source>
        <dbReference type="EMBL" id="PCD38698.1"/>
    </source>
</evidence>
<dbReference type="PANTHER" id="PTHR23206:SF7">
    <property type="entry name" value="PROTEIN KINASE DOMAIN-CONTAINING PROTEIN"/>
    <property type="match status" value="1"/>
</dbReference>
<keyword evidence="2 3" id="KW-0040">ANK repeat</keyword>
<dbReference type="Pfam" id="PF12796">
    <property type="entry name" value="Ank_2"/>
    <property type="match status" value="4"/>
</dbReference>
<dbReference type="Gene3D" id="1.25.40.20">
    <property type="entry name" value="Ankyrin repeat-containing domain"/>
    <property type="match status" value="4"/>
</dbReference>
<dbReference type="Proteomes" id="UP000219602">
    <property type="component" value="Chromosome 5"/>
</dbReference>
<feature type="transmembrane region" description="Helical" evidence="5">
    <location>
        <begin position="260"/>
        <end position="281"/>
    </location>
</feature>
<name>A0A2H3HG98_FUSOX</name>
<keyword evidence="1" id="KW-0677">Repeat</keyword>
<keyword evidence="5" id="KW-0472">Membrane</keyword>
<dbReference type="Gene3D" id="3.40.50.300">
    <property type="entry name" value="P-loop containing nucleotide triphosphate hydrolases"/>
    <property type="match status" value="1"/>
</dbReference>
<evidence type="ECO:0000256" key="5">
    <source>
        <dbReference type="SAM" id="Phobius"/>
    </source>
</evidence>
<dbReference type="InterPro" id="IPR051631">
    <property type="entry name" value="Ankyrin-KH/SAM_domain"/>
</dbReference>
<dbReference type="InterPro" id="IPR027417">
    <property type="entry name" value="P-loop_NTPase"/>
</dbReference>
<evidence type="ECO:0000313" key="8">
    <source>
        <dbReference type="Proteomes" id="UP000219602"/>
    </source>
</evidence>
<reference evidence="7 8" key="1">
    <citation type="journal article" date="2016" name="Environ. Microbiol.">
        <title>Effector profiles distinguish formae speciales of Fusarium oxysporum.</title>
        <authorList>
            <person name="van Dam P."/>
            <person name="Fokkens L."/>
            <person name="Schmidt S.M."/>
            <person name="Linmans J.H."/>
            <person name="Kistler H.C."/>
            <person name="Ma L.J."/>
            <person name="Rep M."/>
        </authorList>
    </citation>
    <scope>NUCLEOTIDE SEQUENCE [LARGE SCALE GENOMIC DNA]</scope>
    <source>
        <strain evidence="7 8">Forc016</strain>
    </source>
</reference>
<dbReference type="InterPro" id="IPR007111">
    <property type="entry name" value="NACHT_NTPase"/>
</dbReference>
<gene>
    <name evidence="7" type="ORF">AU210_007163</name>
</gene>
<feature type="domain" description="NACHT" evidence="6">
    <location>
        <begin position="1136"/>
        <end position="1252"/>
    </location>
</feature>
<feature type="repeat" description="ANK" evidence="3">
    <location>
        <begin position="891"/>
        <end position="923"/>
    </location>
</feature>